<accession>A0A9Q8QM30</accession>
<dbReference type="Gene3D" id="1.10.600.10">
    <property type="entry name" value="Farnesyl Diphosphate Synthase"/>
    <property type="match status" value="1"/>
</dbReference>
<gene>
    <name evidence="3" type="ORF">JDV02_008045</name>
</gene>
<evidence type="ECO:0000313" key="4">
    <source>
        <dbReference type="Proteomes" id="UP000829364"/>
    </source>
</evidence>
<evidence type="ECO:0000313" key="3">
    <source>
        <dbReference type="EMBL" id="UNI22125.1"/>
    </source>
</evidence>
<dbReference type="InterPro" id="IPR024652">
    <property type="entry name" value="Trichodiene_synth"/>
</dbReference>
<protein>
    <recommendedName>
        <fullName evidence="5">Trichodiene synthase</fullName>
    </recommendedName>
</protein>
<keyword evidence="4" id="KW-1185">Reference proteome</keyword>
<name>A0A9Q8QM30_9HYPO</name>
<dbReference type="KEGG" id="ptkz:JDV02_008045"/>
<dbReference type="Pfam" id="PF06330">
    <property type="entry name" value="TRI5"/>
    <property type="match status" value="1"/>
</dbReference>
<comment type="similarity">
    <text evidence="1">Belongs to the trichodiene synthase family.</text>
</comment>
<dbReference type="GeneID" id="72069993"/>
<dbReference type="SUPFAM" id="SSF48576">
    <property type="entry name" value="Terpenoid synthases"/>
    <property type="match status" value="1"/>
</dbReference>
<proteinExistence type="inferred from homology"/>
<keyword evidence="2" id="KW-0456">Lyase</keyword>
<dbReference type="GO" id="GO:0016838">
    <property type="term" value="F:carbon-oxygen lyase activity, acting on phosphates"/>
    <property type="evidence" value="ECO:0007669"/>
    <property type="project" value="InterPro"/>
</dbReference>
<dbReference type="EMBL" id="CP086361">
    <property type="protein sequence ID" value="UNI22125.1"/>
    <property type="molecule type" value="Genomic_DNA"/>
</dbReference>
<organism evidence="3 4">
    <name type="scientific">Purpureocillium takamizusanense</name>
    <dbReference type="NCBI Taxonomy" id="2060973"/>
    <lineage>
        <taxon>Eukaryota</taxon>
        <taxon>Fungi</taxon>
        <taxon>Dikarya</taxon>
        <taxon>Ascomycota</taxon>
        <taxon>Pezizomycotina</taxon>
        <taxon>Sordariomycetes</taxon>
        <taxon>Hypocreomycetidae</taxon>
        <taxon>Hypocreales</taxon>
        <taxon>Ophiocordycipitaceae</taxon>
        <taxon>Purpureocillium</taxon>
    </lineage>
</organism>
<dbReference type="AlphaFoldDB" id="A0A9Q8QM30"/>
<evidence type="ECO:0000256" key="1">
    <source>
        <dbReference type="ARBA" id="ARBA00007946"/>
    </source>
</evidence>
<dbReference type="RefSeq" id="XP_047845606.1">
    <property type="nucleotide sequence ID" value="XM_047989603.1"/>
</dbReference>
<evidence type="ECO:0000256" key="2">
    <source>
        <dbReference type="ARBA" id="ARBA00023239"/>
    </source>
</evidence>
<reference evidence="3" key="1">
    <citation type="submission" date="2021-11" db="EMBL/GenBank/DDBJ databases">
        <title>Purpureocillium_takamizusanense_genome.</title>
        <authorList>
            <person name="Nguyen N.-H."/>
        </authorList>
    </citation>
    <scope>NUCLEOTIDE SEQUENCE</scope>
    <source>
        <strain evidence="3">PT3</strain>
    </source>
</reference>
<evidence type="ECO:0008006" key="5">
    <source>
        <dbReference type="Google" id="ProtNLM"/>
    </source>
</evidence>
<dbReference type="OrthoDB" id="4926090at2759"/>
<dbReference type="InterPro" id="IPR008949">
    <property type="entry name" value="Isoprenoid_synthase_dom_sf"/>
</dbReference>
<sequence length="231" mass="26710">MKVCMAVFCELLEMVEMNVVHVDYAKLFASSLINNQPQPDPYLECLANFLRTEAPRVIGHFRTSLLVSSCLDILNGMILESALPIHSAQKIPGFHEWIRGWNAGGTAVGQFLIPTGDQSESHFTEYVQLLPAISDMQSYVNDILSFYKERIIRREKCYLHQVSLENQCSEMESLKELCSRTSSLYLKNCEVMGQSNSHVRQIYRDYVMGYIEWHFYDELYKLNEMGLRLFP</sequence>
<dbReference type="Proteomes" id="UP000829364">
    <property type="component" value="Chromosome 8"/>
</dbReference>